<dbReference type="PANTHER" id="PTHR43715">
    <property type="entry name" value="GDP-MANNOSE 4,6-DEHYDRATASE"/>
    <property type="match status" value="1"/>
</dbReference>
<comment type="pathway">
    <text evidence="2">Nucleotide-sugar biosynthesis; GDP-L-fucose biosynthesis via de novo pathway; GDP-L-fucose from GDP-alpha-D-mannose: step 1/2.</text>
</comment>
<feature type="chain" id="PRO_5006205898" description="GDP-mannose 4,6-dehydratase" evidence="7">
    <location>
        <begin position="27"/>
        <end position="214"/>
    </location>
</feature>
<dbReference type="Gene3D" id="3.90.25.10">
    <property type="entry name" value="UDP-galactose 4-epimerase, domain 1"/>
    <property type="match status" value="1"/>
</dbReference>
<gene>
    <name evidence="9" type="ORF">AAES_53739</name>
</gene>
<comment type="caution">
    <text evidence="9">The sequence shown here is derived from an EMBL/GenBank/DDBJ whole genome shotgun (WGS) entry which is preliminary data.</text>
</comment>
<dbReference type="AlphaFoldDB" id="A0A0Q3MN91"/>
<dbReference type="OrthoDB" id="9329039at2759"/>
<evidence type="ECO:0000256" key="1">
    <source>
        <dbReference type="ARBA" id="ARBA00001937"/>
    </source>
</evidence>
<evidence type="ECO:0000313" key="10">
    <source>
        <dbReference type="Proteomes" id="UP000051836"/>
    </source>
</evidence>
<keyword evidence="7" id="KW-0732">Signal</keyword>
<dbReference type="EMBL" id="LMAW01001237">
    <property type="protein sequence ID" value="KQK83983.1"/>
    <property type="molecule type" value="Genomic_DNA"/>
</dbReference>
<keyword evidence="10" id="KW-1185">Reference proteome</keyword>
<dbReference type="GO" id="GO:0008446">
    <property type="term" value="F:GDP-mannose 4,6-dehydratase activity"/>
    <property type="evidence" value="ECO:0007669"/>
    <property type="project" value="UniProtKB-EC"/>
</dbReference>
<keyword evidence="5" id="KW-0456">Lyase</keyword>
<evidence type="ECO:0000313" key="9">
    <source>
        <dbReference type="EMBL" id="KQK83983.1"/>
    </source>
</evidence>
<dbReference type="EC" id="4.2.1.47" evidence="4"/>
<dbReference type="InterPro" id="IPR006368">
    <property type="entry name" value="GDP_Man_deHydtase"/>
</dbReference>
<dbReference type="InterPro" id="IPR016040">
    <property type="entry name" value="NAD(P)-bd_dom"/>
</dbReference>
<dbReference type="UniPathway" id="UPA00128">
    <property type="reaction ID" value="UER00190"/>
</dbReference>
<dbReference type="SUPFAM" id="SSF51735">
    <property type="entry name" value="NAD(P)-binding Rossmann-fold domains"/>
    <property type="match status" value="1"/>
</dbReference>
<comment type="cofactor">
    <cofactor evidence="1">
        <name>NADP(+)</name>
        <dbReference type="ChEBI" id="CHEBI:58349"/>
    </cofactor>
</comment>
<evidence type="ECO:0000259" key="8">
    <source>
        <dbReference type="Pfam" id="PF16363"/>
    </source>
</evidence>
<dbReference type="Proteomes" id="UP000051836">
    <property type="component" value="Unassembled WGS sequence"/>
</dbReference>
<evidence type="ECO:0000256" key="4">
    <source>
        <dbReference type="ARBA" id="ARBA00011989"/>
    </source>
</evidence>
<proteinExistence type="inferred from homology"/>
<feature type="signal peptide" evidence="7">
    <location>
        <begin position="1"/>
        <end position="26"/>
    </location>
</feature>
<evidence type="ECO:0000256" key="3">
    <source>
        <dbReference type="ARBA" id="ARBA00009263"/>
    </source>
</evidence>
<dbReference type="InterPro" id="IPR036291">
    <property type="entry name" value="NAD(P)-bd_dom_sf"/>
</dbReference>
<name>A0A0Q3MN91_AMAAE</name>
<dbReference type="PANTHER" id="PTHR43715:SF1">
    <property type="entry name" value="GDP-MANNOSE 4,6 DEHYDRATASE"/>
    <property type="match status" value="1"/>
</dbReference>
<dbReference type="Gene3D" id="3.40.50.720">
    <property type="entry name" value="NAD(P)-binding Rossmann-like Domain"/>
    <property type="match status" value="1"/>
</dbReference>
<sequence>MKMNMKGEVVNTPALLILLLALTGHSMEENALTGSTLASPQYLLRKKEANNFCVSKGANFVTRKISRSVAKIHLGQLDCFSLGNLDAKRDWGHARDYVEAMWLMLQTDEPEDFVIATGEVHSVREFVEKSFKHIGKTIVWEGKNENEVGRCKETGKIHVTVNHKYYRPTEVDFLQGDCTKARQKLNWKPRVTFDELVREMVDADVELMRNNPNA</sequence>
<organism evidence="9 10">
    <name type="scientific">Amazona aestiva</name>
    <name type="common">Blue-fronted Amazon parrot</name>
    <dbReference type="NCBI Taxonomy" id="12930"/>
    <lineage>
        <taxon>Eukaryota</taxon>
        <taxon>Metazoa</taxon>
        <taxon>Chordata</taxon>
        <taxon>Craniata</taxon>
        <taxon>Vertebrata</taxon>
        <taxon>Euteleostomi</taxon>
        <taxon>Archelosauria</taxon>
        <taxon>Archosauria</taxon>
        <taxon>Dinosauria</taxon>
        <taxon>Saurischia</taxon>
        <taxon>Theropoda</taxon>
        <taxon>Coelurosauria</taxon>
        <taxon>Aves</taxon>
        <taxon>Neognathae</taxon>
        <taxon>Neoaves</taxon>
        <taxon>Telluraves</taxon>
        <taxon>Australaves</taxon>
        <taxon>Psittaciformes</taxon>
        <taxon>Psittacidae</taxon>
        <taxon>Amazona</taxon>
    </lineage>
</organism>
<dbReference type="GO" id="GO:0042351">
    <property type="term" value="P:'de novo' GDP-L-fucose biosynthetic process"/>
    <property type="evidence" value="ECO:0007669"/>
    <property type="project" value="UniProtKB-UniPathway"/>
</dbReference>
<evidence type="ECO:0000256" key="2">
    <source>
        <dbReference type="ARBA" id="ARBA00004912"/>
    </source>
</evidence>
<comment type="similarity">
    <text evidence="3">Belongs to the NAD(P)-dependent epimerase/dehydratase family. GDP-mannose 4,6-dehydratase subfamily.</text>
</comment>
<feature type="domain" description="NAD(P)-binding" evidence="8">
    <location>
        <begin position="50"/>
        <end position="200"/>
    </location>
</feature>
<reference evidence="9 10" key="1">
    <citation type="submission" date="2015-10" db="EMBL/GenBank/DDBJ databases">
        <authorList>
            <person name="Gilbert D.G."/>
        </authorList>
    </citation>
    <scope>NUCLEOTIDE SEQUENCE [LARGE SCALE GENOMIC DNA]</scope>
    <source>
        <strain evidence="9">FVVF132</strain>
    </source>
</reference>
<dbReference type="Pfam" id="PF16363">
    <property type="entry name" value="GDP_Man_Dehyd"/>
    <property type="match status" value="1"/>
</dbReference>
<dbReference type="STRING" id="12930.A0A0Q3MN91"/>
<evidence type="ECO:0000256" key="5">
    <source>
        <dbReference type="ARBA" id="ARBA00023239"/>
    </source>
</evidence>
<protein>
    <recommendedName>
        <fullName evidence="4">GDP-mannose 4,6-dehydratase</fullName>
        <ecNumber evidence="4">4.2.1.47</ecNumber>
    </recommendedName>
    <alternativeName>
        <fullName evidence="6">GDP-D-mannose dehydratase</fullName>
    </alternativeName>
</protein>
<evidence type="ECO:0000256" key="6">
    <source>
        <dbReference type="ARBA" id="ARBA00031085"/>
    </source>
</evidence>
<evidence type="ECO:0000256" key="7">
    <source>
        <dbReference type="SAM" id="SignalP"/>
    </source>
</evidence>
<accession>A0A0Q3MN91</accession>